<keyword evidence="2" id="KW-0560">Oxidoreductase</keyword>
<organism evidence="4 5">
    <name type="scientific">Leptomonas seymouri</name>
    <dbReference type="NCBI Taxonomy" id="5684"/>
    <lineage>
        <taxon>Eukaryota</taxon>
        <taxon>Discoba</taxon>
        <taxon>Euglenozoa</taxon>
        <taxon>Kinetoplastea</taxon>
        <taxon>Metakinetoplastina</taxon>
        <taxon>Trypanosomatida</taxon>
        <taxon>Trypanosomatidae</taxon>
        <taxon>Leishmaniinae</taxon>
        <taxon>Leptomonas</taxon>
    </lineage>
</organism>
<name>A0A0N0P7B0_LEPSE</name>
<evidence type="ECO:0000313" key="4">
    <source>
        <dbReference type="EMBL" id="KPI88596.1"/>
    </source>
</evidence>
<keyword evidence="5" id="KW-1185">Reference proteome</keyword>
<evidence type="ECO:0000313" key="5">
    <source>
        <dbReference type="Proteomes" id="UP000038009"/>
    </source>
</evidence>
<dbReference type="Pfam" id="PF00106">
    <property type="entry name" value="adh_short"/>
    <property type="match status" value="1"/>
</dbReference>
<feature type="compositionally biased region" description="Gly residues" evidence="3">
    <location>
        <begin position="254"/>
        <end position="264"/>
    </location>
</feature>
<proteinExistence type="inferred from homology"/>
<protein>
    <recommendedName>
        <fullName evidence="6">Short-chain dehydrogenase</fullName>
    </recommendedName>
</protein>
<dbReference type="PANTHER" id="PTHR24322">
    <property type="entry name" value="PKSB"/>
    <property type="match status" value="1"/>
</dbReference>
<evidence type="ECO:0000256" key="3">
    <source>
        <dbReference type="SAM" id="MobiDB-lite"/>
    </source>
</evidence>
<sequence>MILLTLICGTLWLAWWVYSLFAYRPRRLAGATVIVTGACSDVGRRFCTQLYAHGARVIAWDYSRIKLQELQAEVQRVEVTVSANGIRSSNSSYIDSHFFISSVDVSSRMQLQRAAKDIDGPIDIIVNAAHTYPTKPLHSRADDSVDRVFQANLVAPLLVVRQLLPSLLSKRGSRDDYAQIVNIVCSRGNYVVATHAPDYAASQWGLVGLHYSMRSWIAQERAMYMHCSNERKDDVSSGVPSGTSNSSTSAAMATGGGSGPGGRGMQNAREVRMTLLCLDDIQSGFPTTLSSMLAPFYTTKTPDRDEATASSGGGGNDRCVARSGSLPHDAKASMLQKRNAELDRAVACCMAAICRGQERCCYATSWTTTFIFPVVMLCPLPWAERLLRWLQRSADSVTAFQS</sequence>
<dbReference type="InterPro" id="IPR036291">
    <property type="entry name" value="NAD(P)-bd_dom_sf"/>
</dbReference>
<dbReference type="EMBL" id="LJSK01000046">
    <property type="protein sequence ID" value="KPI88596.1"/>
    <property type="molecule type" value="Genomic_DNA"/>
</dbReference>
<comment type="caution">
    <text evidence="4">The sequence shown here is derived from an EMBL/GenBank/DDBJ whole genome shotgun (WGS) entry which is preliminary data.</text>
</comment>
<comment type="similarity">
    <text evidence="1">Belongs to the short-chain dehydrogenases/reductases (SDR) family.</text>
</comment>
<gene>
    <name evidence="4" type="ORF">ABL78_2329</name>
</gene>
<dbReference type="VEuPathDB" id="TriTrypDB:Lsey_0046_0320"/>
<dbReference type="PRINTS" id="PR00081">
    <property type="entry name" value="GDHRDH"/>
</dbReference>
<dbReference type="SUPFAM" id="SSF51735">
    <property type="entry name" value="NAD(P)-binding Rossmann-fold domains"/>
    <property type="match status" value="1"/>
</dbReference>
<dbReference type="OrthoDB" id="10253736at2759"/>
<reference evidence="4 5" key="1">
    <citation type="journal article" date="2015" name="PLoS Pathog.">
        <title>Leptomonas seymouri: Adaptations to the Dixenous Life Cycle Analyzed by Genome Sequencing, Transcriptome Profiling and Co-infection with Leishmania donovani.</title>
        <authorList>
            <person name="Kraeva N."/>
            <person name="Butenko A."/>
            <person name="Hlavacova J."/>
            <person name="Kostygov A."/>
            <person name="Myskova J."/>
            <person name="Grybchuk D."/>
            <person name="Lestinova T."/>
            <person name="Votypka J."/>
            <person name="Volf P."/>
            <person name="Opperdoes F."/>
            <person name="Flegontov P."/>
            <person name="Lukes J."/>
            <person name="Yurchenko V."/>
        </authorList>
    </citation>
    <scope>NUCLEOTIDE SEQUENCE [LARGE SCALE GENOMIC DNA]</scope>
    <source>
        <strain evidence="4 5">ATCC 30220</strain>
    </source>
</reference>
<dbReference type="Proteomes" id="UP000038009">
    <property type="component" value="Unassembled WGS sequence"/>
</dbReference>
<dbReference type="OMA" id="YSMREWI"/>
<dbReference type="InterPro" id="IPR002347">
    <property type="entry name" value="SDR_fam"/>
</dbReference>
<evidence type="ECO:0000256" key="2">
    <source>
        <dbReference type="ARBA" id="ARBA00023002"/>
    </source>
</evidence>
<dbReference type="PANTHER" id="PTHR24322:SF736">
    <property type="entry name" value="RETINOL DEHYDROGENASE 10"/>
    <property type="match status" value="1"/>
</dbReference>
<evidence type="ECO:0008006" key="6">
    <source>
        <dbReference type="Google" id="ProtNLM"/>
    </source>
</evidence>
<evidence type="ECO:0000256" key="1">
    <source>
        <dbReference type="ARBA" id="ARBA00006484"/>
    </source>
</evidence>
<dbReference type="Gene3D" id="3.40.50.720">
    <property type="entry name" value="NAD(P)-binding Rossmann-like Domain"/>
    <property type="match status" value="1"/>
</dbReference>
<dbReference type="AlphaFoldDB" id="A0A0N0P7B0"/>
<feature type="compositionally biased region" description="Low complexity" evidence="3">
    <location>
        <begin position="236"/>
        <end position="253"/>
    </location>
</feature>
<dbReference type="GO" id="GO:0016616">
    <property type="term" value="F:oxidoreductase activity, acting on the CH-OH group of donors, NAD or NADP as acceptor"/>
    <property type="evidence" value="ECO:0007669"/>
    <property type="project" value="TreeGrafter"/>
</dbReference>
<feature type="region of interest" description="Disordered" evidence="3">
    <location>
        <begin position="231"/>
        <end position="265"/>
    </location>
</feature>
<accession>A0A0N0P7B0</accession>